<proteinExistence type="predicted"/>
<dbReference type="Proteomes" id="UP000290958">
    <property type="component" value="Unassembled WGS sequence"/>
</dbReference>
<feature type="region of interest" description="Disordered" evidence="1">
    <location>
        <begin position="113"/>
        <end position="158"/>
    </location>
</feature>
<sequence>MSGFVALHRAAVDHPLFAGDSSRLGAWLWLVTKACWRPTKYDLNGKIITLDRGQFVASRSQLAKAWGWSDSAVERFLTRLQTEQMIGRETGQGRSIITICNYAKYQDVDHDAGQATGQESGQRPDSDRTAKEQGNKGTSLSLVANAPKDSSSGDDADGDQFQLEIEEDTPPDPQAVVIAKWTEAAQQCGWPIPRTISADRRKKLQSRIREHGVKGLAEAIARASQSNMLGRDPPRWWDFDFFVRSQDSVNKILEGKYDKQFGSKGANGAEPAGIGRTEAAAIAAMDDVERIFAAAGAGVGGRAAGASRHGQDVGAGDRGTVLGPGDAMPDALRRVGNARP</sequence>
<dbReference type="EMBL" id="SBKP01000006">
    <property type="protein sequence ID" value="RXR28941.1"/>
    <property type="molecule type" value="Genomic_DNA"/>
</dbReference>
<feature type="compositionally biased region" description="Basic and acidic residues" evidence="1">
    <location>
        <begin position="122"/>
        <end position="134"/>
    </location>
</feature>
<evidence type="ECO:0000313" key="3">
    <source>
        <dbReference type="Proteomes" id="UP000290958"/>
    </source>
</evidence>
<dbReference type="RefSeq" id="WP_129404005.1">
    <property type="nucleotide sequence ID" value="NZ_SBKP01000006.1"/>
</dbReference>
<organism evidence="2 3">
    <name type="scientific">Sphingobium fluviale</name>
    <dbReference type="NCBI Taxonomy" id="2506423"/>
    <lineage>
        <taxon>Bacteria</taxon>
        <taxon>Pseudomonadati</taxon>
        <taxon>Pseudomonadota</taxon>
        <taxon>Alphaproteobacteria</taxon>
        <taxon>Sphingomonadales</taxon>
        <taxon>Sphingomonadaceae</taxon>
        <taxon>Sphingobium</taxon>
    </lineage>
</organism>
<feature type="region of interest" description="Disordered" evidence="1">
    <location>
        <begin position="301"/>
        <end position="340"/>
    </location>
</feature>
<protein>
    <submittedName>
        <fullName evidence="2">Uncharacterized protein</fullName>
    </submittedName>
</protein>
<evidence type="ECO:0000256" key="1">
    <source>
        <dbReference type="SAM" id="MobiDB-lite"/>
    </source>
</evidence>
<keyword evidence="3" id="KW-1185">Reference proteome</keyword>
<accession>A0A4Q1KGW3</accession>
<gene>
    <name evidence="2" type="ORF">EQG66_07640</name>
</gene>
<reference evidence="3" key="1">
    <citation type="submission" date="2019-01" db="EMBL/GenBank/DDBJ databases">
        <title>Cytophagaceae bacterium strain CAR-16.</title>
        <authorList>
            <person name="Chen W.-M."/>
        </authorList>
    </citation>
    <scope>NUCLEOTIDE SEQUENCE [LARGE SCALE GENOMIC DNA]</scope>
    <source>
        <strain evidence="3">CHR27</strain>
    </source>
</reference>
<comment type="caution">
    <text evidence="2">The sequence shown here is derived from an EMBL/GenBank/DDBJ whole genome shotgun (WGS) entry which is preliminary data.</text>
</comment>
<evidence type="ECO:0000313" key="2">
    <source>
        <dbReference type="EMBL" id="RXR28941.1"/>
    </source>
</evidence>
<name>A0A4Q1KGW3_9SPHN</name>
<dbReference type="OrthoDB" id="7876586at2"/>
<dbReference type="AlphaFoldDB" id="A0A4Q1KGW3"/>